<dbReference type="InterPro" id="IPR010225">
    <property type="entry name" value="HrpB"/>
</dbReference>
<dbReference type="NCBIfam" id="TIGR01970">
    <property type="entry name" value="DEAH_box_HrpB"/>
    <property type="match status" value="1"/>
</dbReference>
<dbReference type="Gene3D" id="3.40.50.300">
    <property type="entry name" value="P-loop containing nucleotide triphosphate hydrolases"/>
    <property type="match status" value="2"/>
</dbReference>
<dbReference type="SMART" id="SM00847">
    <property type="entry name" value="HA2"/>
    <property type="match status" value="1"/>
</dbReference>
<feature type="compositionally biased region" description="Basic residues" evidence="5">
    <location>
        <begin position="818"/>
        <end position="827"/>
    </location>
</feature>
<dbReference type="InterPro" id="IPR027417">
    <property type="entry name" value="P-loop_NTPase"/>
</dbReference>
<keyword evidence="1" id="KW-0547">Nucleotide-binding</keyword>
<sequence length="827" mass="87011">MVPDVDLPVRAALPELLAALSGAGTAVLVAPPGSGKTTLVPLALAEEVDGRVIVAEPRRIAARAAASRMAQLTGTRVGELVGYTVRGDSRTSAATKVEVVTTGVLVQRLHRDPELSGVAAVVLDECHERHLDTDLALAFTLDSRTHLRPDLMLLATSATAEAERLAAAMGAGTQIVSAAGITHPVEVFWTPPTGPVDAPYGLRVDPRLLDHVAAVIRRALADGSGDILTFLPGAAEIGGVAHRLGGLREVDVVTLHGRQDSSKQDDALRPGVRRRVVLATAVAESSLTVPGVRIVVDAGLARVPRTDHGRGLGALVTVRASRAAATQRAGRAGREAPGRVYRCWSEHDHARLPAQADPEIAGADLTAFVLHLACWGRTDGAGLALLDQPPAAAAQVARETLTAIGALDDAGRVTVRGRDIADVGAHPRLARALLDGSKIVGSTVASEVVAMLSADVRTTTDDLPAALRRLRGNAEPGATAAWRTEARRLAGGIAPHRPAGSSSADLAAALLVGLAFPERIGRVRKAGGRVYLMTGGTAAELAAETSLSGMEWLAIADADRQPGNAAARIRLAAPIDAETAKLAAESLYADGGEVTWTGGDVLARHRTRLGAIVLTERPLTKPDPQQVAAALGEGLRRQGLKLLRWTPEATGVRERLAFLHHTLGEPWPAVDDAALLADLGWLGPALVNARNRADLARIDVATALRRLLPWAQAAQFDEYAPDRIEVPSGSQIQVDYTDPTAPFLAVKVQEMFGTAQAPTLAGGRVPLVLHLLSPARRPAAVTADLESFWQNGYLSVRSELRGRYPNHPWPDNPLKAKPSGRTKPSKR</sequence>
<dbReference type="InterPro" id="IPR013689">
    <property type="entry name" value="RNA_helicase_ATP-dep_HrpB_C"/>
</dbReference>
<dbReference type="Pfam" id="PF00271">
    <property type="entry name" value="Helicase_C"/>
    <property type="match status" value="1"/>
</dbReference>
<evidence type="ECO:0000259" key="6">
    <source>
        <dbReference type="PROSITE" id="PS51192"/>
    </source>
</evidence>
<evidence type="ECO:0000256" key="1">
    <source>
        <dbReference type="ARBA" id="ARBA00022741"/>
    </source>
</evidence>
<dbReference type="InterPro" id="IPR007502">
    <property type="entry name" value="Helicase-assoc_dom"/>
</dbReference>
<name>A0ABV8LN60_9ACTN</name>
<reference evidence="9" key="1">
    <citation type="journal article" date="2019" name="Int. J. Syst. Evol. Microbiol.">
        <title>The Global Catalogue of Microorganisms (GCM) 10K type strain sequencing project: providing services to taxonomists for standard genome sequencing and annotation.</title>
        <authorList>
            <consortium name="The Broad Institute Genomics Platform"/>
            <consortium name="The Broad Institute Genome Sequencing Center for Infectious Disease"/>
            <person name="Wu L."/>
            <person name="Ma J."/>
        </authorList>
    </citation>
    <scope>NUCLEOTIDE SEQUENCE [LARGE SCALE GENOMIC DNA]</scope>
    <source>
        <strain evidence="9">CGMCC 4.7289</strain>
    </source>
</reference>
<dbReference type="EC" id="3.6.4.13" evidence="8"/>
<dbReference type="Pfam" id="PF00270">
    <property type="entry name" value="DEAD"/>
    <property type="match status" value="1"/>
</dbReference>
<dbReference type="InterPro" id="IPR014001">
    <property type="entry name" value="Helicase_ATP-bd"/>
</dbReference>
<organism evidence="8 9">
    <name type="scientific">Hamadaea flava</name>
    <dbReference type="NCBI Taxonomy" id="1742688"/>
    <lineage>
        <taxon>Bacteria</taxon>
        <taxon>Bacillati</taxon>
        <taxon>Actinomycetota</taxon>
        <taxon>Actinomycetes</taxon>
        <taxon>Micromonosporales</taxon>
        <taxon>Micromonosporaceae</taxon>
        <taxon>Hamadaea</taxon>
    </lineage>
</organism>
<dbReference type="CDD" id="cd18791">
    <property type="entry name" value="SF2_C_RHA"/>
    <property type="match status" value="1"/>
</dbReference>
<keyword evidence="2 8" id="KW-0378">Hydrolase</keyword>
<dbReference type="GO" id="GO:0016787">
    <property type="term" value="F:hydrolase activity"/>
    <property type="evidence" value="ECO:0007669"/>
    <property type="project" value="UniProtKB-KW"/>
</dbReference>
<evidence type="ECO:0000256" key="5">
    <source>
        <dbReference type="SAM" id="MobiDB-lite"/>
    </source>
</evidence>
<dbReference type="Pfam" id="PF08482">
    <property type="entry name" value="HrpB_C"/>
    <property type="match status" value="1"/>
</dbReference>
<gene>
    <name evidence="8" type="primary">hrpB</name>
    <name evidence="8" type="ORF">ACFOZ4_16540</name>
</gene>
<dbReference type="PROSITE" id="PS51192">
    <property type="entry name" value="HELICASE_ATP_BIND_1"/>
    <property type="match status" value="1"/>
</dbReference>
<dbReference type="GO" id="GO:0003724">
    <property type="term" value="F:RNA helicase activity"/>
    <property type="evidence" value="ECO:0007669"/>
    <property type="project" value="UniProtKB-EC"/>
</dbReference>
<dbReference type="PANTHER" id="PTHR43519:SF1">
    <property type="entry name" value="ATP-DEPENDENT RNA HELICASE HRPB"/>
    <property type="match status" value="1"/>
</dbReference>
<dbReference type="RefSeq" id="WP_253753662.1">
    <property type="nucleotide sequence ID" value="NZ_JAMZDZ010000001.1"/>
</dbReference>
<keyword evidence="4" id="KW-0067">ATP-binding</keyword>
<evidence type="ECO:0000256" key="4">
    <source>
        <dbReference type="ARBA" id="ARBA00022840"/>
    </source>
</evidence>
<keyword evidence="9" id="KW-1185">Reference proteome</keyword>
<proteinExistence type="predicted"/>
<dbReference type="PIRSF" id="PIRSF005496">
    <property type="entry name" value="ATP_hel_hrpB"/>
    <property type="match status" value="1"/>
</dbReference>
<evidence type="ECO:0000313" key="8">
    <source>
        <dbReference type="EMBL" id="MFC4132214.1"/>
    </source>
</evidence>
<evidence type="ECO:0000256" key="3">
    <source>
        <dbReference type="ARBA" id="ARBA00022806"/>
    </source>
</evidence>
<evidence type="ECO:0000256" key="2">
    <source>
        <dbReference type="ARBA" id="ARBA00022801"/>
    </source>
</evidence>
<dbReference type="SUPFAM" id="SSF52540">
    <property type="entry name" value="P-loop containing nucleoside triphosphate hydrolases"/>
    <property type="match status" value="1"/>
</dbReference>
<dbReference type="PROSITE" id="PS51194">
    <property type="entry name" value="HELICASE_CTER"/>
    <property type="match status" value="1"/>
</dbReference>
<comment type="caution">
    <text evidence="8">The sequence shown here is derived from an EMBL/GenBank/DDBJ whole genome shotgun (WGS) entry which is preliminary data.</text>
</comment>
<dbReference type="Gene3D" id="1.20.120.1080">
    <property type="match status" value="1"/>
</dbReference>
<dbReference type="EMBL" id="JBHSAY010000009">
    <property type="protein sequence ID" value="MFC4132214.1"/>
    <property type="molecule type" value="Genomic_DNA"/>
</dbReference>
<feature type="region of interest" description="Disordered" evidence="5">
    <location>
        <begin position="804"/>
        <end position="827"/>
    </location>
</feature>
<dbReference type="InterPro" id="IPR001650">
    <property type="entry name" value="Helicase_C-like"/>
</dbReference>
<protein>
    <submittedName>
        <fullName evidence="8">ATP-dependent helicase HrpB</fullName>
        <ecNumber evidence="8">3.6.4.13</ecNumber>
    </submittedName>
</protein>
<feature type="domain" description="Helicase C-terminal" evidence="7">
    <location>
        <begin position="207"/>
        <end position="376"/>
    </location>
</feature>
<dbReference type="SMART" id="SM00490">
    <property type="entry name" value="HELICc"/>
    <property type="match status" value="1"/>
</dbReference>
<keyword evidence="3 8" id="KW-0347">Helicase</keyword>
<evidence type="ECO:0000313" key="9">
    <source>
        <dbReference type="Proteomes" id="UP001595816"/>
    </source>
</evidence>
<evidence type="ECO:0000259" key="7">
    <source>
        <dbReference type="PROSITE" id="PS51194"/>
    </source>
</evidence>
<dbReference type="InterPro" id="IPR011545">
    <property type="entry name" value="DEAD/DEAH_box_helicase_dom"/>
</dbReference>
<feature type="domain" description="Helicase ATP-binding" evidence="6">
    <location>
        <begin position="17"/>
        <end position="178"/>
    </location>
</feature>
<dbReference type="SMART" id="SM00487">
    <property type="entry name" value="DEXDc"/>
    <property type="match status" value="1"/>
</dbReference>
<dbReference type="Proteomes" id="UP001595816">
    <property type="component" value="Unassembled WGS sequence"/>
</dbReference>
<accession>A0ABV8LN60</accession>
<dbReference type="PANTHER" id="PTHR43519">
    <property type="entry name" value="ATP-DEPENDENT RNA HELICASE HRPB"/>
    <property type="match status" value="1"/>
</dbReference>